<name>A0A6P1NRT3_9MICC</name>
<keyword evidence="1" id="KW-0614">Plasmid</keyword>
<dbReference type="Proteomes" id="UP000464186">
    <property type="component" value="Plasmid unnamed1"/>
</dbReference>
<evidence type="ECO:0000313" key="2">
    <source>
        <dbReference type="Proteomes" id="UP000464186"/>
    </source>
</evidence>
<dbReference type="EMBL" id="CP047899">
    <property type="protein sequence ID" value="QHK22499.1"/>
    <property type="molecule type" value="Genomic_DNA"/>
</dbReference>
<accession>A0A6P1NRT3</accession>
<geneLocation type="plasmid" evidence="1 2">
    <name>unnamed1</name>
</geneLocation>
<proteinExistence type="predicted"/>
<dbReference type="KEGG" id="psey:GU243_23285"/>
<organism evidence="1 2">
    <name type="scientific">Pseudarthrobacter psychrotolerans</name>
    <dbReference type="NCBI Taxonomy" id="2697569"/>
    <lineage>
        <taxon>Bacteria</taxon>
        <taxon>Bacillati</taxon>
        <taxon>Actinomycetota</taxon>
        <taxon>Actinomycetes</taxon>
        <taxon>Micrococcales</taxon>
        <taxon>Micrococcaceae</taxon>
        <taxon>Pseudarthrobacter</taxon>
    </lineage>
</organism>
<reference evidence="1 2" key="1">
    <citation type="submission" date="2020-01" db="EMBL/GenBank/DDBJ databases">
        <title>Pseudarthrobacter psychrotolerans sp. nov., isolated from antarctic soil.</title>
        <authorList>
            <person name="Shin Y."/>
            <person name="Park W."/>
        </authorList>
    </citation>
    <scope>NUCLEOTIDE SEQUENCE [LARGE SCALE GENOMIC DNA]</scope>
    <source>
        <strain evidence="1 2">YJ56</strain>
        <plasmid evidence="1 2">unnamed1</plasmid>
    </source>
</reference>
<gene>
    <name evidence="1" type="ORF">GU243_23285</name>
</gene>
<sequence length="154" mass="17093">MSEFISCAEAYRLARERASVADSFEATLLHMAVYDAREAGMSIREVAAALSVPKSTVARHWRDGHRCPEVVPVWGSAAAWGEAHAAIWAHNPRELADDWVPFEWRDEAGSRVVRRRARGVATLREWPVQAPVACAGGICGHCEKCRARQEQADQ</sequence>
<evidence type="ECO:0000313" key="1">
    <source>
        <dbReference type="EMBL" id="QHK22499.1"/>
    </source>
</evidence>
<keyword evidence="2" id="KW-1185">Reference proteome</keyword>
<dbReference type="AlphaFoldDB" id="A0A6P1NRT3"/>
<protein>
    <submittedName>
        <fullName evidence="1">Uncharacterized protein</fullName>
    </submittedName>
</protein>